<gene>
    <name evidence="5" type="ORF">P5673_003667</name>
</gene>
<organism evidence="5 6">
    <name type="scientific">Acropora cervicornis</name>
    <name type="common">Staghorn coral</name>
    <dbReference type="NCBI Taxonomy" id="6130"/>
    <lineage>
        <taxon>Eukaryota</taxon>
        <taxon>Metazoa</taxon>
        <taxon>Cnidaria</taxon>
        <taxon>Anthozoa</taxon>
        <taxon>Hexacorallia</taxon>
        <taxon>Scleractinia</taxon>
        <taxon>Astrocoeniina</taxon>
        <taxon>Acroporidae</taxon>
        <taxon>Acropora</taxon>
    </lineage>
</organism>
<feature type="domain" description="CUB" evidence="4">
    <location>
        <begin position="635"/>
        <end position="749"/>
    </location>
</feature>
<dbReference type="InterPro" id="IPR035914">
    <property type="entry name" value="Sperma_CUB_dom_sf"/>
</dbReference>
<feature type="domain" description="CUB" evidence="4">
    <location>
        <begin position="298"/>
        <end position="417"/>
    </location>
</feature>
<dbReference type="Proteomes" id="UP001249851">
    <property type="component" value="Unassembled WGS sequence"/>
</dbReference>
<feature type="disulfide bond" evidence="3">
    <location>
        <begin position="635"/>
        <end position="662"/>
    </location>
</feature>
<dbReference type="PANTHER" id="PTHR24251">
    <property type="entry name" value="OVOCHYMASE-RELATED"/>
    <property type="match status" value="1"/>
</dbReference>
<evidence type="ECO:0000256" key="3">
    <source>
        <dbReference type="PROSITE-ProRule" id="PRU00059"/>
    </source>
</evidence>
<dbReference type="Pfam" id="PF00431">
    <property type="entry name" value="CUB"/>
    <property type="match status" value="4"/>
</dbReference>
<feature type="domain" description="CUB" evidence="4">
    <location>
        <begin position="177"/>
        <end position="293"/>
    </location>
</feature>
<dbReference type="PROSITE" id="PS01180">
    <property type="entry name" value="CUB"/>
    <property type="match status" value="5"/>
</dbReference>
<dbReference type="Gene3D" id="2.60.120.260">
    <property type="entry name" value="Galactose-binding domain-like"/>
    <property type="match status" value="1"/>
</dbReference>
<comment type="caution">
    <text evidence="5">The sequence shown here is derived from an EMBL/GenBank/DDBJ whole genome shotgun (WGS) entry which is preliminary data.</text>
</comment>
<keyword evidence="1" id="KW-0677">Repeat</keyword>
<protein>
    <submittedName>
        <fullName evidence="5">Cubilin</fullName>
    </submittedName>
</protein>
<evidence type="ECO:0000259" key="4">
    <source>
        <dbReference type="PROSITE" id="PS01180"/>
    </source>
</evidence>
<dbReference type="PANTHER" id="PTHR24251:SF40">
    <property type="entry name" value="CUB DOMAIN-CONTAINING PROTEIN"/>
    <property type="match status" value="1"/>
</dbReference>
<dbReference type="InterPro" id="IPR008979">
    <property type="entry name" value="Galactose-bd-like_sf"/>
</dbReference>
<keyword evidence="6" id="KW-1185">Reference proteome</keyword>
<evidence type="ECO:0000256" key="1">
    <source>
        <dbReference type="ARBA" id="ARBA00022737"/>
    </source>
</evidence>
<sequence>MPLKKSEEIWLTVGHAYISLDSALEERSSDYYTLPRLFQRELSSRSSQASCMPQHQQYCVFHLTKESGTFETPGFPEKYPNNTQCIWNIHVEPGRFILLSFHIFEIESHRGKCTDIVEVKDGSTPTDELLGIFCDSNRPPKVITSSTNSLRVWFLSDQTKEHRGFNASYTSQLEQGCGGFLSNTSGSISSPRFPEYPYPNSLQCDWIITLPSGKFIRVEFSSDYEVEVNCGTECECVDRLELWDGPEFNETRVGSFCLSIPPLLVSKSNRMRLRFITNGEGRFKGFGLSYTTSITPGCGGDITGDKGVILSPNFPESFPAFSDCVWRILAPADRYISFRFEEFTGINGTNSECSVDSVEVRKGFTREGKLQGRYCMQNVPPVIVIKGNELFIHFQERGGTNTISFVDKRFKGSFLTHSTACNESIGLQDGRIRDSQLSASSYFSLTLGRGQLYMTPQYGRVGNAYAWCSQGYHLPSTAFWGYVSSYKVHYGYNGNHWITYRNNQDLSLNRGFTTGLIAIVSCCGGIISLEKQGKINARGSNKQPKTCRWLSIPSPPSSFNVAVHFHFTYFDIPCHHGHLTVQSRNGRKKEVFCGVDPPPVSILRSTSQIALEMQLKKGSDVTGFDLHYSTESLGCGAILEVLQAGTLVSPRYPFPYQHNQNCTWFLNTKPGYKVTLEFTEFDLQPSYDKKCRDFVQIQDGTQESSPVLGKFCGKHIPDKVTSTFNNIRITFHKDVTFTAKGFVLHYRVISTIEIQATSSSVDGSHFYSSEFTIRGVNSTAPPLPSGQQSGKQNRGCLRETPTCSLLLCLLCLLMCL</sequence>
<dbReference type="SUPFAM" id="SSF49785">
    <property type="entry name" value="Galactose-binding domain-like"/>
    <property type="match status" value="1"/>
</dbReference>
<evidence type="ECO:0000313" key="5">
    <source>
        <dbReference type="EMBL" id="KAK2571108.1"/>
    </source>
</evidence>
<name>A0AAD9R0X1_ACRCE</name>
<dbReference type="Gene3D" id="2.60.120.290">
    <property type="entry name" value="Spermadhesin, CUB domain"/>
    <property type="match status" value="5"/>
</dbReference>
<reference evidence="5" key="1">
    <citation type="journal article" date="2023" name="G3 (Bethesda)">
        <title>Whole genome assembly and annotation of the endangered Caribbean coral Acropora cervicornis.</title>
        <authorList>
            <person name="Selwyn J.D."/>
            <person name="Vollmer S.V."/>
        </authorList>
    </citation>
    <scope>NUCLEOTIDE SEQUENCE</scope>
    <source>
        <strain evidence="5">K2</strain>
    </source>
</reference>
<dbReference type="FunFam" id="2.60.120.290:FF:000013">
    <property type="entry name" value="Membrane frizzled-related protein"/>
    <property type="match status" value="2"/>
</dbReference>
<dbReference type="AlphaFoldDB" id="A0AAD9R0X1"/>
<feature type="domain" description="CUB" evidence="4">
    <location>
        <begin position="59"/>
        <end position="172"/>
    </location>
</feature>
<comment type="caution">
    <text evidence="3">Lacks conserved residue(s) required for the propagation of feature annotation.</text>
</comment>
<dbReference type="SUPFAM" id="SSF49854">
    <property type="entry name" value="Spermadhesin, CUB domain"/>
    <property type="match status" value="5"/>
</dbReference>
<accession>A0AAD9R0X1</accession>
<evidence type="ECO:0000256" key="2">
    <source>
        <dbReference type="ARBA" id="ARBA00023157"/>
    </source>
</evidence>
<feature type="domain" description="CUB" evidence="4">
    <location>
        <begin position="523"/>
        <end position="631"/>
    </location>
</feature>
<evidence type="ECO:0000313" key="6">
    <source>
        <dbReference type="Proteomes" id="UP001249851"/>
    </source>
</evidence>
<keyword evidence="2 3" id="KW-1015">Disulfide bond</keyword>
<dbReference type="CDD" id="cd00041">
    <property type="entry name" value="CUB"/>
    <property type="match status" value="4"/>
</dbReference>
<reference evidence="5" key="2">
    <citation type="journal article" date="2023" name="Science">
        <title>Genomic signatures of disease resistance in endangered staghorn corals.</title>
        <authorList>
            <person name="Vollmer S.V."/>
            <person name="Selwyn J.D."/>
            <person name="Despard B.A."/>
            <person name="Roesel C.L."/>
        </authorList>
    </citation>
    <scope>NUCLEOTIDE SEQUENCE</scope>
    <source>
        <strain evidence="5">K2</strain>
    </source>
</reference>
<dbReference type="EMBL" id="JARQWQ010000006">
    <property type="protein sequence ID" value="KAK2571108.1"/>
    <property type="molecule type" value="Genomic_DNA"/>
</dbReference>
<dbReference type="SMART" id="SM00042">
    <property type="entry name" value="CUB"/>
    <property type="match status" value="5"/>
</dbReference>
<proteinExistence type="predicted"/>
<dbReference type="InterPro" id="IPR000859">
    <property type="entry name" value="CUB_dom"/>
</dbReference>
<feature type="disulfide bond" evidence="3">
    <location>
        <begin position="177"/>
        <end position="204"/>
    </location>
</feature>